<evidence type="ECO:0000313" key="1">
    <source>
        <dbReference type="EMBL" id="AKS32271.1"/>
    </source>
</evidence>
<name>A0A0K0X4G7_MYCGD</name>
<proteinExistence type="predicted"/>
<gene>
    <name evidence="1" type="ORF">AFA91_10735</name>
</gene>
<dbReference type="AlphaFoldDB" id="A0A0K0X4G7"/>
<organism evidence="1 2">
    <name type="scientific">Mycolicibacterium goodii</name>
    <name type="common">Mycobacterium goodii</name>
    <dbReference type="NCBI Taxonomy" id="134601"/>
    <lineage>
        <taxon>Bacteria</taxon>
        <taxon>Bacillati</taxon>
        <taxon>Actinomycetota</taxon>
        <taxon>Actinomycetes</taxon>
        <taxon>Mycobacteriales</taxon>
        <taxon>Mycobacteriaceae</taxon>
        <taxon>Mycolicibacterium</taxon>
    </lineage>
</organism>
<evidence type="ECO:0000313" key="2">
    <source>
        <dbReference type="Proteomes" id="UP000062255"/>
    </source>
</evidence>
<sequence>MLSCLSSTLRGHPGLLELLLNTCHYHAACLNLGVIEHRGGLVSGHRCGAKQSLFELRLHLKTGLGPRARIATEDRVNGKRP</sequence>
<dbReference type="Proteomes" id="UP000062255">
    <property type="component" value="Chromosome"/>
</dbReference>
<accession>A0A0K0X4G7</accession>
<dbReference type="KEGG" id="mgo:AFA91_10735"/>
<protein>
    <submittedName>
        <fullName evidence="1">Uncharacterized protein</fullName>
    </submittedName>
</protein>
<dbReference type="EMBL" id="CP012150">
    <property type="protein sequence ID" value="AKS32271.1"/>
    <property type="molecule type" value="Genomic_DNA"/>
</dbReference>
<reference evidence="1 2" key="1">
    <citation type="submission" date="2015-07" db="EMBL/GenBank/DDBJ databases">
        <title>Complete genome sequence of Mycobacterium goodii X7B, a facultative thermophilic biodesulfurizing bacterium.</title>
        <authorList>
            <person name="Yu B."/>
            <person name="Li F."/>
            <person name="Xu P."/>
        </authorList>
    </citation>
    <scope>NUCLEOTIDE SEQUENCE [LARGE SCALE GENOMIC DNA]</scope>
    <source>
        <strain evidence="1 2">X7B</strain>
    </source>
</reference>